<dbReference type="Proteomes" id="UP000003779">
    <property type="component" value="Chromosome"/>
</dbReference>
<dbReference type="KEGG" id="nal:B005_5177"/>
<dbReference type="HOGENOM" id="CLU_3254775_0_0_11"/>
<dbReference type="AlphaFoldDB" id="J7KZX7"/>
<sequence>MRAVNVRSELLTPRGIRRFSGRSTGGAGVRDDTMRLRERGPR</sequence>
<dbReference type="EMBL" id="CP003788">
    <property type="protein sequence ID" value="AFR06978.1"/>
    <property type="molecule type" value="Genomic_DNA"/>
</dbReference>
<name>J7KZX7_NOCAA</name>
<feature type="compositionally biased region" description="Basic and acidic residues" evidence="1">
    <location>
        <begin position="29"/>
        <end position="42"/>
    </location>
</feature>
<organism evidence="2 3">
    <name type="scientific">Nocardiopsis alba (strain ATCC BAA-2165 / BE74)</name>
    <dbReference type="NCBI Taxonomy" id="1205910"/>
    <lineage>
        <taxon>Bacteria</taxon>
        <taxon>Bacillati</taxon>
        <taxon>Actinomycetota</taxon>
        <taxon>Actinomycetes</taxon>
        <taxon>Streptosporangiales</taxon>
        <taxon>Nocardiopsidaceae</taxon>
        <taxon>Nocardiopsis</taxon>
    </lineage>
</organism>
<evidence type="ECO:0000313" key="3">
    <source>
        <dbReference type="Proteomes" id="UP000003779"/>
    </source>
</evidence>
<accession>J7KZX7</accession>
<proteinExistence type="predicted"/>
<evidence type="ECO:0000313" key="2">
    <source>
        <dbReference type="EMBL" id="AFR06978.1"/>
    </source>
</evidence>
<reference evidence="3" key="2">
    <citation type="submission" date="2012-08" db="EMBL/GenBank/DDBJ databases">
        <title>Whole-genome sequence of Nocardiopsis alba strain ATCC BAA-2165 associated with honeybees.</title>
        <authorList>
            <person name="Qiao J."/>
            <person name="Chen L."/>
            <person name="Li Y."/>
            <person name="Wang J."/>
            <person name="Zhang W."/>
            <person name="Chen S."/>
        </authorList>
    </citation>
    <scope>NUCLEOTIDE SEQUENCE [LARGE SCALE GENOMIC DNA]</scope>
    <source>
        <strain evidence="3">ATCC BAA-2165 / BE74</strain>
    </source>
</reference>
<protein>
    <submittedName>
        <fullName evidence="2">Uncharacterized protein</fullName>
    </submittedName>
</protein>
<feature type="region of interest" description="Disordered" evidence="1">
    <location>
        <begin position="15"/>
        <end position="42"/>
    </location>
</feature>
<evidence type="ECO:0000256" key="1">
    <source>
        <dbReference type="SAM" id="MobiDB-lite"/>
    </source>
</evidence>
<gene>
    <name evidence="2" type="ordered locus">B005_5177</name>
</gene>
<reference evidence="2 3" key="1">
    <citation type="journal article" date="2012" name="J. Bacteriol.">
        <title>Whole-Genome Sequence of Nocardiopsis alba Strain ATCC BAA-2165, Associated with Honeybees.</title>
        <authorList>
            <person name="Qiao J."/>
            <person name="Chen L."/>
            <person name="Li Y."/>
            <person name="Wang J."/>
            <person name="Zhang W."/>
            <person name="Chen S."/>
        </authorList>
    </citation>
    <scope>NUCLEOTIDE SEQUENCE [LARGE SCALE GENOMIC DNA]</scope>
    <source>
        <strain evidence="3">ATCC BAA-2165 / BE74</strain>
    </source>
</reference>